<gene>
    <name evidence="2" type="ORF">FRUB_00710</name>
</gene>
<evidence type="ECO:0000256" key="1">
    <source>
        <dbReference type="SAM" id="Phobius"/>
    </source>
</evidence>
<feature type="transmembrane region" description="Helical" evidence="1">
    <location>
        <begin position="107"/>
        <end position="125"/>
    </location>
</feature>
<comment type="caution">
    <text evidence="2">The sequence shown here is derived from an EMBL/GenBank/DDBJ whole genome shotgun (WGS) entry which is preliminary data.</text>
</comment>
<feature type="transmembrane region" description="Helical" evidence="1">
    <location>
        <begin position="308"/>
        <end position="333"/>
    </location>
</feature>
<keyword evidence="3" id="KW-1185">Reference proteome</keyword>
<protein>
    <submittedName>
        <fullName evidence="2">Uncharacterized protein</fullName>
    </submittedName>
</protein>
<sequence>MSPSPRPKRPAAKSVWAESLARFNDPAARTYVFLGMGALLVVGTTVFLNNGPLAAILPCLLAVAGLLVRQQTAMPILFLVSLAALIIDPVNLWLYGSRSISDIPRSHFRLTDLILAVAVTVYFLSQFRLFSLTSQAMPSDTPGGGVRPGGLIVRPGGNVPDDEIARLLMLAAGCAIAAQFVWAFLALRVDFRAVPPLTIAKYGSPTEPGNPSQDWSRFLIFAGIVAAVVVPAGLVFWYWRLNRLTAPEARMILLDILWREGRREFNRQEKWRAWGRTSARPVEAPLPKLRPRAVPQPTTAKRRGCASAIITTGCLLLVAMGIAGASIALIIFITSRR</sequence>
<name>A0A225E083_9BACT</name>
<evidence type="ECO:0000313" key="3">
    <source>
        <dbReference type="Proteomes" id="UP000214646"/>
    </source>
</evidence>
<feature type="transmembrane region" description="Helical" evidence="1">
    <location>
        <begin position="167"/>
        <end position="187"/>
    </location>
</feature>
<proteinExistence type="predicted"/>
<feature type="transmembrane region" description="Helical" evidence="1">
    <location>
        <begin position="76"/>
        <end position="95"/>
    </location>
</feature>
<evidence type="ECO:0000313" key="2">
    <source>
        <dbReference type="EMBL" id="OWK47011.1"/>
    </source>
</evidence>
<keyword evidence="1" id="KW-0472">Membrane</keyword>
<keyword evidence="1" id="KW-1133">Transmembrane helix</keyword>
<dbReference type="AlphaFoldDB" id="A0A225E083"/>
<dbReference type="OrthoDB" id="287741at2"/>
<dbReference type="EMBL" id="NIDE01000001">
    <property type="protein sequence ID" value="OWK47011.1"/>
    <property type="molecule type" value="Genomic_DNA"/>
</dbReference>
<feature type="transmembrane region" description="Helical" evidence="1">
    <location>
        <begin position="218"/>
        <end position="239"/>
    </location>
</feature>
<keyword evidence="1" id="KW-0812">Transmembrane</keyword>
<accession>A0A225E083</accession>
<feature type="transmembrane region" description="Helical" evidence="1">
    <location>
        <begin position="30"/>
        <end position="47"/>
    </location>
</feature>
<dbReference type="RefSeq" id="WP_088252164.1">
    <property type="nucleotide sequence ID" value="NZ_NIDE01000001.1"/>
</dbReference>
<feature type="transmembrane region" description="Helical" evidence="1">
    <location>
        <begin position="53"/>
        <end position="69"/>
    </location>
</feature>
<reference evidence="3" key="1">
    <citation type="submission" date="2017-06" db="EMBL/GenBank/DDBJ databases">
        <title>Genome analysis of Fimbriiglobus ruber SP5, the first member of the order Planctomycetales with confirmed chitinolytic capability.</title>
        <authorList>
            <person name="Ravin N.V."/>
            <person name="Rakitin A.L."/>
            <person name="Ivanova A.A."/>
            <person name="Beletsky A.V."/>
            <person name="Kulichevskaya I.S."/>
            <person name="Mardanov A.V."/>
            <person name="Dedysh S.N."/>
        </authorList>
    </citation>
    <scope>NUCLEOTIDE SEQUENCE [LARGE SCALE GENOMIC DNA]</scope>
    <source>
        <strain evidence="3">SP5</strain>
    </source>
</reference>
<dbReference type="Proteomes" id="UP000214646">
    <property type="component" value="Unassembled WGS sequence"/>
</dbReference>
<organism evidence="2 3">
    <name type="scientific">Fimbriiglobus ruber</name>
    <dbReference type="NCBI Taxonomy" id="1908690"/>
    <lineage>
        <taxon>Bacteria</taxon>
        <taxon>Pseudomonadati</taxon>
        <taxon>Planctomycetota</taxon>
        <taxon>Planctomycetia</taxon>
        <taxon>Gemmatales</taxon>
        <taxon>Gemmataceae</taxon>
        <taxon>Fimbriiglobus</taxon>
    </lineage>
</organism>